<evidence type="ECO:0000313" key="2">
    <source>
        <dbReference type="Proteomes" id="UP000568888"/>
    </source>
</evidence>
<evidence type="ECO:0000313" key="1">
    <source>
        <dbReference type="EMBL" id="GFO66337.1"/>
    </source>
</evidence>
<accession>A0A6V8N3A3</accession>
<reference evidence="2" key="1">
    <citation type="submission" date="2020-06" db="EMBL/GenBank/DDBJ databases">
        <title>Draft genomic sequecing of Geomonas sp. Red736.</title>
        <authorList>
            <person name="Itoh H."/>
            <person name="Xu Z.X."/>
            <person name="Ushijima N."/>
            <person name="Masuda Y."/>
            <person name="Shiratori Y."/>
            <person name="Senoo K."/>
        </authorList>
    </citation>
    <scope>NUCLEOTIDE SEQUENCE [LARGE SCALE GENOMIC DNA]</scope>
    <source>
        <strain evidence="2">Red736</strain>
    </source>
</reference>
<organism evidence="1 2">
    <name type="scientific">Geomonas paludis</name>
    <dbReference type="NCBI Taxonomy" id="2740185"/>
    <lineage>
        <taxon>Bacteria</taxon>
        <taxon>Pseudomonadati</taxon>
        <taxon>Thermodesulfobacteriota</taxon>
        <taxon>Desulfuromonadia</taxon>
        <taxon>Geobacterales</taxon>
        <taxon>Geobacteraceae</taxon>
        <taxon>Geomonas</taxon>
    </lineage>
</organism>
<gene>
    <name evidence="1" type="ORF">GMPD_42560</name>
</gene>
<sequence>MSKKAIRYERVPPSGGLQLCTVSGGMTAKSPGDKTQVSFLTVITALPSVTAPTQNSL</sequence>
<proteinExistence type="predicted"/>
<comment type="caution">
    <text evidence="1">The sequence shown here is derived from an EMBL/GenBank/DDBJ whole genome shotgun (WGS) entry which is preliminary data.</text>
</comment>
<dbReference type="AlphaFoldDB" id="A0A6V8N3A3"/>
<dbReference type="EMBL" id="BLXY01000022">
    <property type="protein sequence ID" value="GFO66337.1"/>
    <property type="molecule type" value="Genomic_DNA"/>
</dbReference>
<dbReference type="Proteomes" id="UP000568888">
    <property type="component" value="Unassembled WGS sequence"/>
</dbReference>
<protein>
    <submittedName>
        <fullName evidence="1">Uncharacterized protein</fullName>
    </submittedName>
</protein>
<name>A0A6V8N3A3_9BACT</name>